<sequence>AGVESMSNIPYYLPSARFGARLSNKEMVCGIMEGLHAGSKVYAPQDSYIMGMTAENCAEKYGITRQMQDEAALHSQNNAENSTNNGKFK</sequence>
<keyword evidence="2" id="KW-0808">Transferase</keyword>
<reference evidence="6" key="1">
    <citation type="journal article" date="2014" name="Front. Microbiol.">
        <title>High frequency of phylogenetically diverse reductive dehalogenase-homologous genes in deep subseafloor sedimentary metagenomes.</title>
        <authorList>
            <person name="Kawai M."/>
            <person name="Futagami T."/>
            <person name="Toyoda A."/>
            <person name="Takaki Y."/>
            <person name="Nishi S."/>
            <person name="Hori S."/>
            <person name="Arai W."/>
            <person name="Tsubouchi T."/>
            <person name="Morono Y."/>
            <person name="Uchiyama I."/>
            <person name="Ito T."/>
            <person name="Fujiyama A."/>
            <person name="Inagaki F."/>
            <person name="Takami H."/>
        </authorList>
    </citation>
    <scope>NUCLEOTIDE SEQUENCE</scope>
    <source>
        <strain evidence="6">Expedition CK06-06</strain>
    </source>
</reference>
<feature type="region of interest" description="Disordered" evidence="4">
    <location>
        <begin position="69"/>
        <end position="89"/>
    </location>
</feature>
<organism evidence="6">
    <name type="scientific">marine sediment metagenome</name>
    <dbReference type="NCBI Taxonomy" id="412755"/>
    <lineage>
        <taxon>unclassified sequences</taxon>
        <taxon>metagenomes</taxon>
        <taxon>ecological metagenomes</taxon>
    </lineage>
</organism>
<evidence type="ECO:0000313" key="6">
    <source>
        <dbReference type="EMBL" id="GAH30423.1"/>
    </source>
</evidence>
<evidence type="ECO:0000259" key="5">
    <source>
        <dbReference type="Pfam" id="PF00108"/>
    </source>
</evidence>
<dbReference type="GO" id="GO:0003985">
    <property type="term" value="F:acetyl-CoA C-acetyltransferase activity"/>
    <property type="evidence" value="ECO:0007669"/>
    <property type="project" value="TreeGrafter"/>
</dbReference>
<feature type="non-terminal residue" evidence="6">
    <location>
        <position position="89"/>
    </location>
</feature>
<dbReference type="SUPFAM" id="SSF53901">
    <property type="entry name" value="Thiolase-like"/>
    <property type="match status" value="1"/>
</dbReference>
<comment type="similarity">
    <text evidence="1">Belongs to the thiolase-like superfamily. Thiolase family.</text>
</comment>
<evidence type="ECO:0000256" key="4">
    <source>
        <dbReference type="SAM" id="MobiDB-lite"/>
    </source>
</evidence>
<accession>X1GBL1</accession>
<dbReference type="Pfam" id="PF00108">
    <property type="entry name" value="Thiolase_N"/>
    <property type="match status" value="1"/>
</dbReference>
<dbReference type="AlphaFoldDB" id="X1GBL1"/>
<feature type="non-terminal residue" evidence="6">
    <location>
        <position position="1"/>
    </location>
</feature>
<feature type="compositionally biased region" description="Polar residues" evidence="4">
    <location>
        <begin position="74"/>
        <end position="89"/>
    </location>
</feature>
<comment type="caution">
    <text evidence="6">The sequence shown here is derived from an EMBL/GenBank/DDBJ whole genome shotgun (WGS) entry which is preliminary data.</text>
</comment>
<dbReference type="InterPro" id="IPR020616">
    <property type="entry name" value="Thiolase_N"/>
</dbReference>
<evidence type="ECO:0000256" key="1">
    <source>
        <dbReference type="ARBA" id="ARBA00010982"/>
    </source>
</evidence>
<feature type="domain" description="Thiolase N-terminal" evidence="5">
    <location>
        <begin position="2"/>
        <end position="89"/>
    </location>
</feature>
<dbReference type="InterPro" id="IPR016039">
    <property type="entry name" value="Thiolase-like"/>
</dbReference>
<dbReference type="GO" id="GO:0006635">
    <property type="term" value="P:fatty acid beta-oxidation"/>
    <property type="evidence" value="ECO:0007669"/>
    <property type="project" value="TreeGrafter"/>
</dbReference>
<keyword evidence="3" id="KW-0012">Acyltransferase</keyword>
<evidence type="ECO:0000256" key="3">
    <source>
        <dbReference type="ARBA" id="ARBA00023315"/>
    </source>
</evidence>
<gene>
    <name evidence="6" type="ORF">S01H4_66010</name>
</gene>
<dbReference type="PANTHER" id="PTHR18919:SF107">
    <property type="entry name" value="ACETYL-COA ACETYLTRANSFERASE, CYTOSOLIC"/>
    <property type="match status" value="1"/>
</dbReference>
<dbReference type="PANTHER" id="PTHR18919">
    <property type="entry name" value="ACETYL-COA C-ACYLTRANSFERASE"/>
    <property type="match status" value="1"/>
</dbReference>
<evidence type="ECO:0000256" key="2">
    <source>
        <dbReference type="ARBA" id="ARBA00022679"/>
    </source>
</evidence>
<dbReference type="EMBL" id="BART01040648">
    <property type="protein sequence ID" value="GAH30423.1"/>
    <property type="molecule type" value="Genomic_DNA"/>
</dbReference>
<proteinExistence type="inferred from homology"/>
<protein>
    <recommendedName>
        <fullName evidence="5">Thiolase N-terminal domain-containing protein</fullName>
    </recommendedName>
</protein>
<name>X1GBL1_9ZZZZ</name>
<dbReference type="Gene3D" id="3.40.47.10">
    <property type="match status" value="1"/>
</dbReference>